<feature type="compositionally biased region" description="Low complexity" evidence="1">
    <location>
        <begin position="333"/>
        <end position="351"/>
    </location>
</feature>
<feature type="region of interest" description="Disordered" evidence="1">
    <location>
        <begin position="81"/>
        <end position="125"/>
    </location>
</feature>
<protein>
    <submittedName>
        <fullName evidence="2">Uncharacterized protein</fullName>
    </submittedName>
</protein>
<gene>
    <name evidence="2" type="ORF">TOLI1172_LOCUS4190</name>
</gene>
<name>A0A7S0ZF12_9RHOD</name>
<dbReference type="EMBL" id="HBFP01005901">
    <property type="protein sequence ID" value="CAD8819801.1"/>
    <property type="molecule type" value="Transcribed_RNA"/>
</dbReference>
<accession>A0A7S0ZF12</accession>
<feature type="region of interest" description="Disordered" evidence="1">
    <location>
        <begin position="314"/>
        <end position="351"/>
    </location>
</feature>
<feature type="compositionally biased region" description="Low complexity" evidence="1">
    <location>
        <begin position="106"/>
        <end position="120"/>
    </location>
</feature>
<feature type="region of interest" description="Disordered" evidence="1">
    <location>
        <begin position="154"/>
        <end position="234"/>
    </location>
</feature>
<evidence type="ECO:0000313" key="2">
    <source>
        <dbReference type="EMBL" id="CAD8819801.1"/>
    </source>
</evidence>
<evidence type="ECO:0000256" key="1">
    <source>
        <dbReference type="SAM" id="MobiDB-lite"/>
    </source>
</evidence>
<feature type="compositionally biased region" description="Low complexity" evidence="1">
    <location>
        <begin position="81"/>
        <end position="93"/>
    </location>
</feature>
<organism evidence="2">
    <name type="scientific">Timspurckia oligopyrenoides</name>
    <dbReference type="NCBI Taxonomy" id="708627"/>
    <lineage>
        <taxon>Eukaryota</taxon>
        <taxon>Rhodophyta</taxon>
        <taxon>Bangiophyceae</taxon>
        <taxon>Porphyridiales</taxon>
        <taxon>Porphyridiaceae</taxon>
        <taxon>Timspurckia</taxon>
    </lineage>
</organism>
<reference evidence="2" key="1">
    <citation type="submission" date="2021-01" db="EMBL/GenBank/DDBJ databases">
        <authorList>
            <person name="Corre E."/>
            <person name="Pelletier E."/>
            <person name="Niang G."/>
            <person name="Scheremetjew M."/>
            <person name="Finn R."/>
            <person name="Kale V."/>
            <person name="Holt S."/>
            <person name="Cochrane G."/>
            <person name="Meng A."/>
            <person name="Brown T."/>
            <person name="Cohen L."/>
        </authorList>
    </citation>
    <scope>NUCLEOTIDE SEQUENCE</scope>
    <source>
        <strain evidence="2">CCMP3278</strain>
    </source>
</reference>
<feature type="compositionally biased region" description="Basic and acidic residues" evidence="1">
    <location>
        <begin position="181"/>
        <end position="199"/>
    </location>
</feature>
<feature type="compositionally biased region" description="Basic and acidic residues" evidence="1">
    <location>
        <begin position="322"/>
        <end position="331"/>
    </location>
</feature>
<proteinExistence type="predicted"/>
<dbReference type="AlphaFoldDB" id="A0A7S0ZF12"/>
<sequence>MDEPTRMMLSCMREVGVYVAKMGEVMVNYAEATAAVYVQQQQQMQNTTPADLQVAANQASNAAAMATAAVNGAVERVNNTAAAGTPSAAPAPSKKIQKQSKHEAKQTQQQKQNNQQATAASVAPIQQQQAPQHFVLQTPAVLLPEPSASVVAARSAGPFEEEKESSAITTGKGAVNVPKEVVSDVEKSQKTEDENKKAGDEEDGNAVGARGGKKRKEVVAPAAEGMDAQKRMRMNWTHEEEDVVKQIIKDNEGQTYKVVLGEIQKQLDGKRSQTQCKGHLRNLLKSNRVKMDESTSLFWNHDKKDDEDEQFLATIDNTSMETDEKTKKSLEKSASVKPRASRSSRSATTDK</sequence>